<sequence>MIWDFAVRPDQPGAHFFTVLNKRHEDELAVMKEHSVLRQSPVLAAPRGCRDNEHSYSWTASSNPSAYMVDSGLWTACRTSRERIDT</sequence>
<reference evidence="1" key="1">
    <citation type="journal article" date="2023" name="Mol. Phylogenet. Evol.">
        <title>Genome-scale phylogeny and comparative genomics of the fungal order Sordariales.</title>
        <authorList>
            <person name="Hensen N."/>
            <person name="Bonometti L."/>
            <person name="Westerberg I."/>
            <person name="Brannstrom I.O."/>
            <person name="Guillou S."/>
            <person name="Cros-Aarteil S."/>
            <person name="Calhoun S."/>
            <person name="Haridas S."/>
            <person name="Kuo A."/>
            <person name="Mondo S."/>
            <person name="Pangilinan J."/>
            <person name="Riley R."/>
            <person name="LaButti K."/>
            <person name="Andreopoulos B."/>
            <person name="Lipzen A."/>
            <person name="Chen C."/>
            <person name="Yan M."/>
            <person name="Daum C."/>
            <person name="Ng V."/>
            <person name="Clum A."/>
            <person name="Steindorff A."/>
            <person name="Ohm R.A."/>
            <person name="Martin F."/>
            <person name="Silar P."/>
            <person name="Natvig D.O."/>
            <person name="Lalanne C."/>
            <person name="Gautier V."/>
            <person name="Ament-Velasquez S.L."/>
            <person name="Kruys A."/>
            <person name="Hutchinson M.I."/>
            <person name="Powell A.J."/>
            <person name="Barry K."/>
            <person name="Miller A.N."/>
            <person name="Grigoriev I.V."/>
            <person name="Debuchy R."/>
            <person name="Gladieux P."/>
            <person name="Hiltunen Thoren M."/>
            <person name="Johannesson H."/>
        </authorList>
    </citation>
    <scope>NUCLEOTIDE SEQUENCE</scope>
    <source>
        <strain evidence="1">CBS 955.72</strain>
    </source>
</reference>
<keyword evidence="2" id="KW-1185">Reference proteome</keyword>
<comment type="caution">
    <text evidence="1">The sequence shown here is derived from an EMBL/GenBank/DDBJ whole genome shotgun (WGS) entry which is preliminary data.</text>
</comment>
<gene>
    <name evidence="1" type="ORF">B0T25DRAFT_119600</name>
</gene>
<proteinExistence type="predicted"/>
<evidence type="ECO:0000313" key="1">
    <source>
        <dbReference type="EMBL" id="KAK3360086.1"/>
    </source>
</evidence>
<reference evidence="1" key="2">
    <citation type="submission" date="2023-06" db="EMBL/GenBank/DDBJ databases">
        <authorList>
            <consortium name="Lawrence Berkeley National Laboratory"/>
            <person name="Haridas S."/>
            <person name="Hensen N."/>
            <person name="Bonometti L."/>
            <person name="Westerberg I."/>
            <person name="Brannstrom I.O."/>
            <person name="Guillou S."/>
            <person name="Cros-Aarteil S."/>
            <person name="Calhoun S."/>
            <person name="Kuo A."/>
            <person name="Mondo S."/>
            <person name="Pangilinan J."/>
            <person name="Riley R."/>
            <person name="Labutti K."/>
            <person name="Andreopoulos B."/>
            <person name="Lipzen A."/>
            <person name="Chen C."/>
            <person name="Yanf M."/>
            <person name="Daum C."/>
            <person name="Ng V."/>
            <person name="Clum A."/>
            <person name="Steindorff A."/>
            <person name="Ohm R."/>
            <person name="Martin F."/>
            <person name="Silar P."/>
            <person name="Natvig D."/>
            <person name="Lalanne C."/>
            <person name="Gautier V."/>
            <person name="Ament-Velasquez S.L."/>
            <person name="Kruys A."/>
            <person name="Hutchinson M.I."/>
            <person name="Powell A.J."/>
            <person name="Barry K."/>
            <person name="Miller A.N."/>
            <person name="Grigoriev I.V."/>
            <person name="Debuchy R."/>
            <person name="Gladieux P."/>
            <person name="Thoren M.H."/>
            <person name="Johannesson H."/>
        </authorList>
    </citation>
    <scope>NUCLEOTIDE SEQUENCE</scope>
    <source>
        <strain evidence="1">CBS 955.72</strain>
    </source>
</reference>
<evidence type="ECO:0000313" key="2">
    <source>
        <dbReference type="Proteomes" id="UP001275084"/>
    </source>
</evidence>
<name>A0AAJ0HRF0_9PEZI</name>
<dbReference type="Proteomes" id="UP001275084">
    <property type="component" value="Unassembled WGS sequence"/>
</dbReference>
<protein>
    <submittedName>
        <fullName evidence="1">Uncharacterized protein</fullName>
    </submittedName>
</protein>
<dbReference type="EMBL" id="JAUIQD010000002">
    <property type="protein sequence ID" value="KAK3360086.1"/>
    <property type="molecule type" value="Genomic_DNA"/>
</dbReference>
<accession>A0AAJ0HRF0</accession>
<dbReference type="AlphaFoldDB" id="A0AAJ0HRF0"/>
<organism evidence="1 2">
    <name type="scientific">Lasiosphaeria hispida</name>
    <dbReference type="NCBI Taxonomy" id="260671"/>
    <lineage>
        <taxon>Eukaryota</taxon>
        <taxon>Fungi</taxon>
        <taxon>Dikarya</taxon>
        <taxon>Ascomycota</taxon>
        <taxon>Pezizomycotina</taxon>
        <taxon>Sordariomycetes</taxon>
        <taxon>Sordariomycetidae</taxon>
        <taxon>Sordariales</taxon>
        <taxon>Lasiosphaeriaceae</taxon>
        <taxon>Lasiosphaeria</taxon>
    </lineage>
</organism>